<evidence type="ECO:0000256" key="8">
    <source>
        <dbReference type="ARBA" id="ARBA00023306"/>
    </source>
</evidence>
<evidence type="ECO:0000256" key="7">
    <source>
        <dbReference type="ARBA" id="ARBA00023242"/>
    </source>
</evidence>
<feature type="compositionally biased region" description="Basic and acidic residues" evidence="10">
    <location>
        <begin position="135"/>
        <end position="154"/>
    </location>
</feature>
<evidence type="ECO:0000256" key="9">
    <source>
        <dbReference type="ARBA" id="ARBA00023328"/>
    </source>
</evidence>
<evidence type="ECO:0000313" key="11">
    <source>
        <dbReference type="EMBL" id="ACO66949.1"/>
    </source>
</evidence>
<dbReference type="KEGG" id="mis:MICPUN_63488"/>
<comment type="subcellular location">
    <subcellularLocation>
        <location evidence="2">Chromosome</location>
        <location evidence="2">Centromere</location>
        <location evidence="2">Kinetochore</location>
    </subcellularLocation>
    <subcellularLocation>
        <location evidence="1">Nucleus</location>
    </subcellularLocation>
</comment>
<proteinExistence type="predicted"/>
<evidence type="ECO:0000256" key="1">
    <source>
        <dbReference type="ARBA" id="ARBA00004123"/>
    </source>
</evidence>
<evidence type="ECO:0000256" key="2">
    <source>
        <dbReference type="ARBA" id="ARBA00004629"/>
    </source>
</evidence>
<evidence type="ECO:0000256" key="5">
    <source>
        <dbReference type="ARBA" id="ARBA00022776"/>
    </source>
</evidence>
<keyword evidence="4" id="KW-0132">Cell division</keyword>
<keyword evidence="6" id="KW-0995">Kinetochore</keyword>
<keyword evidence="5" id="KW-0498">Mitosis</keyword>
<dbReference type="InterPro" id="IPR007128">
    <property type="entry name" value="PMF1/Nnf1"/>
</dbReference>
<keyword evidence="3" id="KW-0158">Chromosome</keyword>
<dbReference type="OrthoDB" id="18453at2759"/>
<organism evidence="11 12">
    <name type="scientific">Micromonas commoda (strain RCC299 / NOUM17 / CCMP2709)</name>
    <name type="common">Picoplanktonic green alga</name>
    <dbReference type="NCBI Taxonomy" id="296587"/>
    <lineage>
        <taxon>Eukaryota</taxon>
        <taxon>Viridiplantae</taxon>
        <taxon>Chlorophyta</taxon>
        <taxon>Mamiellophyceae</taxon>
        <taxon>Mamiellales</taxon>
        <taxon>Mamiellaceae</taxon>
        <taxon>Micromonas</taxon>
    </lineage>
</organism>
<name>C1EG26_MICCC</name>
<keyword evidence="12" id="KW-1185">Reference proteome</keyword>
<dbReference type="GO" id="GO:0007059">
    <property type="term" value="P:chromosome segregation"/>
    <property type="evidence" value="ECO:0007669"/>
    <property type="project" value="TreeGrafter"/>
</dbReference>
<evidence type="ECO:0000256" key="4">
    <source>
        <dbReference type="ARBA" id="ARBA00022618"/>
    </source>
</evidence>
<evidence type="ECO:0000256" key="10">
    <source>
        <dbReference type="SAM" id="MobiDB-lite"/>
    </source>
</evidence>
<keyword evidence="9" id="KW-0137">Centromere</keyword>
<dbReference type="AlphaFoldDB" id="C1EG26"/>
<feature type="region of interest" description="Disordered" evidence="10">
    <location>
        <begin position="135"/>
        <end position="199"/>
    </location>
</feature>
<protein>
    <submittedName>
        <fullName evidence="11">Uncharacterized protein</fullName>
    </submittedName>
</protein>
<dbReference type="Proteomes" id="UP000002009">
    <property type="component" value="Chromosome 13"/>
</dbReference>
<dbReference type="EMBL" id="CP001331">
    <property type="protein sequence ID" value="ACO66949.1"/>
    <property type="molecule type" value="Genomic_DNA"/>
</dbReference>
<keyword evidence="8" id="KW-0131">Cell cycle</keyword>
<evidence type="ECO:0000256" key="3">
    <source>
        <dbReference type="ARBA" id="ARBA00022454"/>
    </source>
</evidence>
<dbReference type="eggNOG" id="ENOG502R2UU">
    <property type="taxonomic scope" value="Eukaryota"/>
</dbReference>
<accession>C1EG26</accession>
<dbReference type="GO" id="GO:0051301">
    <property type="term" value="P:cell division"/>
    <property type="evidence" value="ECO:0007669"/>
    <property type="project" value="UniProtKB-KW"/>
</dbReference>
<dbReference type="RefSeq" id="XP_002505691.1">
    <property type="nucleotide sequence ID" value="XM_002505645.1"/>
</dbReference>
<dbReference type="GeneID" id="8248376"/>
<dbReference type="PANTHER" id="PTHR15459">
    <property type="entry name" value="POLYAMINE-MODULATED FACTOR 1"/>
    <property type="match status" value="1"/>
</dbReference>
<dbReference type="InParanoid" id="C1EG26"/>
<sequence>MNFFEGKRVRKLRDTFNEALEITLQPQTPEEFAAALSGLDAEMHEPLYDLYCQLLQGIGTFSVDEFDAIMREEAMVPRLNALDQACEARGIMGLGAGEGESVMPLARPPDAVMRALRADVKRREAESIRAKLAEAEEQAAEARQRLNDKSKQAREMAQGLRAGAADLQGVHKSSMEWAARAPTFPAGAGAGPAAPPTTA</sequence>
<reference evidence="11 12" key="1">
    <citation type="journal article" date="2009" name="Science">
        <title>Green evolution and dynamic adaptations revealed by genomes of the marine picoeukaryotes Micromonas.</title>
        <authorList>
            <person name="Worden A.Z."/>
            <person name="Lee J.H."/>
            <person name="Mock T."/>
            <person name="Rouze P."/>
            <person name="Simmons M.P."/>
            <person name="Aerts A.L."/>
            <person name="Allen A.E."/>
            <person name="Cuvelier M.L."/>
            <person name="Derelle E."/>
            <person name="Everett M.V."/>
            <person name="Foulon E."/>
            <person name="Grimwood J."/>
            <person name="Gundlach H."/>
            <person name="Henrissat B."/>
            <person name="Napoli C."/>
            <person name="McDonald S.M."/>
            <person name="Parker M.S."/>
            <person name="Rombauts S."/>
            <person name="Salamov A."/>
            <person name="Von Dassow P."/>
            <person name="Badger J.H."/>
            <person name="Coutinho P.M."/>
            <person name="Demir E."/>
            <person name="Dubchak I."/>
            <person name="Gentemann C."/>
            <person name="Eikrem W."/>
            <person name="Gready J.E."/>
            <person name="John U."/>
            <person name="Lanier W."/>
            <person name="Lindquist E.A."/>
            <person name="Lucas S."/>
            <person name="Mayer K.F."/>
            <person name="Moreau H."/>
            <person name="Not F."/>
            <person name="Otillar R."/>
            <person name="Panaud O."/>
            <person name="Pangilinan J."/>
            <person name="Paulsen I."/>
            <person name="Piegu B."/>
            <person name="Poliakov A."/>
            <person name="Robbens S."/>
            <person name="Schmutz J."/>
            <person name="Toulza E."/>
            <person name="Wyss T."/>
            <person name="Zelensky A."/>
            <person name="Zhou K."/>
            <person name="Armbrust E.V."/>
            <person name="Bhattacharya D."/>
            <person name="Goodenough U.W."/>
            <person name="Van de Peer Y."/>
            <person name="Grigoriev I.V."/>
        </authorList>
    </citation>
    <scope>NUCLEOTIDE SEQUENCE [LARGE SCALE GENOMIC DNA]</scope>
    <source>
        <strain evidence="12">RCC299 / NOUM17</strain>
    </source>
</reference>
<evidence type="ECO:0000256" key="6">
    <source>
        <dbReference type="ARBA" id="ARBA00022838"/>
    </source>
</evidence>
<dbReference type="GO" id="GO:0005634">
    <property type="term" value="C:nucleus"/>
    <property type="evidence" value="ECO:0007669"/>
    <property type="project" value="UniProtKB-SubCell"/>
</dbReference>
<evidence type="ECO:0000313" key="12">
    <source>
        <dbReference type="Proteomes" id="UP000002009"/>
    </source>
</evidence>
<dbReference type="OMA" id="CEARGIM"/>
<keyword evidence="7" id="KW-0539">Nucleus</keyword>
<dbReference type="Pfam" id="PF03980">
    <property type="entry name" value="Nnf1"/>
    <property type="match status" value="1"/>
</dbReference>
<gene>
    <name evidence="11" type="ORF">MICPUN_63488</name>
</gene>
<dbReference type="PANTHER" id="PTHR15459:SF3">
    <property type="entry name" value="POLYAMINE-MODULATED FACTOR 1"/>
    <property type="match status" value="1"/>
</dbReference>
<feature type="compositionally biased region" description="Low complexity" evidence="10">
    <location>
        <begin position="178"/>
        <end position="187"/>
    </location>
</feature>
<dbReference type="GO" id="GO:0000444">
    <property type="term" value="C:MIS12/MIND type complex"/>
    <property type="evidence" value="ECO:0007669"/>
    <property type="project" value="InterPro"/>
</dbReference>